<evidence type="ECO:0000256" key="4">
    <source>
        <dbReference type="ARBA" id="ARBA00022723"/>
    </source>
</evidence>
<dbReference type="PANTHER" id="PTHR12743">
    <property type="entry name" value="CYTOCHROME C1 HEME LYASE"/>
    <property type="match status" value="1"/>
</dbReference>
<keyword evidence="4 11" id="KW-0479">Metal-binding</keyword>
<comment type="caution">
    <text evidence="13">The sequence shown here is derived from an EMBL/GenBank/DDBJ whole genome shotgun (WGS) entry which is preliminary data.</text>
</comment>
<comment type="subcellular location">
    <subcellularLocation>
        <location evidence="1 11">Mitochondrion inner membrane</location>
    </subcellularLocation>
</comment>
<feature type="region of interest" description="Disordered" evidence="12">
    <location>
        <begin position="1"/>
        <end position="24"/>
    </location>
</feature>
<comment type="function">
    <text evidence="11">Lyase that catalyzes the covalent linking of the heme group to the cytochrome C apoprotein to produce the mature functional cytochrome.</text>
</comment>
<evidence type="ECO:0000313" key="14">
    <source>
        <dbReference type="Proteomes" id="UP000192247"/>
    </source>
</evidence>
<dbReference type="FunCoup" id="A0A1V9XK76">
    <property type="interactions" value="839"/>
</dbReference>
<dbReference type="STRING" id="418985.A0A1V9XK76"/>
<dbReference type="PANTHER" id="PTHR12743:SF0">
    <property type="entry name" value="HOLOCYTOCHROME C-TYPE SYNTHASE"/>
    <property type="match status" value="1"/>
</dbReference>
<sequence>MGNQQTTVKEASGPLGTVTVHTKPEEAVMRSGCPIDHSKLVSRAKLEKPAERAVAGPLVAHGDGKENEAPTVTYISECPMRQSENGDQKDAVNPLNMMPAPNQQPQPDQPFALPTDRVKSTIPKADGKDGETWEYPSPQMFWNAMIRKGWRWKEANLEPKDMNDIIRIHNANNELAWREVLKWEALHYSECRCPKLRKFGGKATDYSPRARMRYWLGYDLPFDRHDWIIDRCGKDVRYVIDYYDGGPVNPHNNEFTLLDVRPAMDSFDNLWDRMRVAYWRWKLEWFNIAPKPQQLAETPQVSEAAGSTS</sequence>
<evidence type="ECO:0000313" key="13">
    <source>
        <dbReference type="EMBL" id="OQR73856.1"/>
    </source>
</evidence>
<keyword evidence="8 11" id="KW-0472">Membrane</keyword>
<keyword evidence="6 11" id="KW-0408">Iron</keyword>
<keyword evidence="9 11" id="KW-0456">Lyase</keyword>
<evidence type="ECO:0000256" key="12">
    <source>
        <dbReference type="SAM" id="MobiDB-lite"/>
    </source>
</evidence>
<dbReference type="GO" id="GO:0004408">
    <property type="term" value="F:holocytochrome-c synthase activity"/>
    <property type="evidence" value="ECO:0007669"/>
    <property type="project" value="UniProtKB-EC"/>
</dbReference>
<evidence type="ECO:0000256" key="9">
    <source>
        <dbReference type="ARBA" id="ARBA00023239"/>
    </source>
</evidence>
<dbReference type="Pfam" id="PF01265">
    <property type="entry name" value="Cyto_heme_lyase"/>
    <property type="match status" value="1"/>
</dbReference>
<evidence type="ECO:0000256" key="10">
    <source>
        <dbReference type="ARBA" id="ARBA00023944"/>
    </source>
</evidence>
<gene>
    <name evidence="13" type="ORF">BIW11_09470</name>
</gene>
<dbReference type="EC" id="4.4.1.17" evidence="11"/>
<name>A0A1V9XK76_9ACAR</name>
<evidence type="ECO:0000256" key="2">
    <source>
        <dbReference type="ARBA" id="ARBA00007255"/>
    </source>
</evidence>
<keyword evidence="5 11" id="KW-0999">Mitochondrion inner membrane</keyword>
<dbReference type="GO" id="GO:0005743">
    <property type="term" value="C:mitochondrial inner membrane"/>
    <property type="evidence" value="ECO:0007669"/>
    <property type="project" value="UniProtKB-SubCell"/>
</dbReference>
<comment type="catalytic activity">
    <reaction evidence="10">
        <text>holo-[cytochrome c] = apo-[cytochrome c] + heme b</text>
        <dbReference type="Rhea" id="RHEA:22648"/>
        <dbReference type="Rhea" id="RHEA-COMP:10725"/>
        <dbReference type="Rhea" id="RHEA-COMP:10726"/>
        <dbReference type="ChEBI" id="CHEBI:29950"/>
        <dbReference type="ChEBI" id="CHEBI:60344"/>
        <dbReference type="ChEBI" id="CHEBI:83739"/>
        <dbReference type="EC" id="4.4.1.17"/>
    </reaction>
    <physiologicalReaction direction="right-to-left" evidence="10">
        <dbReference type="Rhea" id="RHEA:22650"/>
    </physiologicalReaction>
</comment>
<evidence type="ECO:0000256" key="6">
    <source>
        <dbReference type="ARBA" id="ARBA00023004"/>
    </source>
</evidence>
<dbReference type="Proteomes" id="UP000192247">
    <property type="component" value="Unassembled WGS sequence"/>
</dbReference>
<dbReference type="InParanoid" id="A0A1V9XK76"/>
<evidence type="ECO:0000256" key="3">
    <source>
        <dbReference type="ARBA" id="ARBA00022617"/>
    </source>
</evidence>
<dbReference type="InterPro" id="IPR000511">
    <property type="entry name" value="Holocyt_c/c1_synthase"/>
</dbReference>
<dbReference type="OrthoDB" id="4243at2759"/>
<dbReference type="EMBL" id="MNPL01009155">
    <property type="protein sequence ID" value="OQR73856.1"/>
    <property type="molecule type" value="Genomic_DNA"/>
</dbReference>
<accession>A0A1V9XK76</accession>
<evidence type="ECO:0000256" key="8">
    <source>
        <dbReference type="ARBA" id="ARBA00023136"/>
    </source>
</evidence>
<evidence type="ECO:0000256" key="1">
    <source>
        <dbReference type="ARBA" id="ARBA00004273"/>
    </source>
</evidence>
<keyword evidence="7 11" id="KW-0496">Mitochondrion</keyword>
<proteinExistence type="inferred from homology"/>
<dbReference type="PROSITE" id="PS00821">
    <property type="entry name" value="CYTO_HEME_LYASE_1"/>
    <property type="match status" value="1"/>
</dbReference>
<organism evidence="13 14">
    <name type="scientific">Tropilaelaps mercedesae</name>
    <dbReference type="NCBI Taxonomy" id="418985"/>
    <lineage>
        <taxon>Eukaryota</taxon>
        <taxon>Metazoa</taxon>
        <taxon>Ecdysozoa</taxon>
        <taxon>Arthropoda</taxon>
        <taxon>Chelicerata</taxon>
        <taxon>Arachnida</taxon>
        <taxon>Acari</taxon>
        <taxon>Parasitiformes</taxon>
        <taxon>Mesostigmata</taxon>
        <taxon>Gamasina</taxon>
        <taxon>Dermanyssoidea</taxon>
        <taxon>Laelapidae</taxon>
        <taxon>Tropilaelaps</taxon>
    </lineage>
</organism>
<keyword evidence="14" id="KW-1185">Reference proteome</keyword>
<evidence type="ECO:0000256" key="5">
    <source>
        <dbReference type="ARBA" id="ARBA00022792"/>
    </source>
</evidence>
<evidence type="ECO:0000256" key="11">
    <source>
        <dbReference type="RuleBase" id="RU363130"/>
    </source>
</evidence>
<evidence type="ECO:0000256" key="7">
    <source>
        <dbReference type="ARBA" id="ARBA00023128"/>
    </source>
</evidence>
<protein>
    <recommendedName>
        <fullName evidence="11">Holocytochrome c-type synthase</fullName>
        <ecNumber evidence="11">4.4.1.17</ecNumber>
    </recommendedName>
</protein>
<reference evidence="13 14" key="1">
    <citation type="journal article" date="2017" name="Gigascience">
        <title>Draft genome of the honey bee ectoparasitic mite, Tropilaelaps mercedesae, is shaped by the parasitic life history.</title>
        <authorList>
            <person name="Dong X."/>
            <person name="Armstrong S.D."/>
            <person name="Xia D."/>
            <person name="Makepeace B.L."/>
            <person name="Darby A.C."/>
            <person name="Kadowaki T."/>
        </authorList>
    </citation>
    <scope>NUCLEOTIDE SEQUENCE [LARGE SCALE GENOMIC DNA]</scope>
    <source>
        <strain evidence="13">Wuxi-XJTLU</strain>
    </source>
</reference>
<comment type="similarity">
    <text evidence="2 11">Belongs to the cytochrome c-type heme lyase family.</text>
</comment>
<dbReference type="AlphaFoldDB" id="A0A1V9XK76"/>
<dbReference type="PROSITE" id="PS00822">
    <property type="entry name" value="CYTO_HEME_LYASE_2"/>
    <property type="match status" value="1"/>
</dbReference>
<dbReference type="GO" id="GO:0046872">
    <property type="term" value="F:metal ion binding"/>
    <property type="evidence" value="ECO:0007669"/>
    <property type="project" value="UniProtKB-KW"/>
</dbReference>
<keyword evidence="3 11" id="KW-0349">Heme</keyword>